<keyword evidence="2" id="KW-0645">Protease</keyword>
<evidence type="ECO:0000313" key="3">
    <source>
        <dbReference type="Proteomes" id="UP001327459"/>
    </source>
</evidence>
<sequence>MTRDEDTTERLAHLGWREWVALPDLGIRRIKVKVDTGARTSALHAFAVEPFRREGRDWVRIGIHPIQGDNETVVQCEAPLLDRRQVSDSGGHRENRYVIATRLVIGQSEQPIELTLTDRDTMRFRMLLGRKAMEGRFLVDPSASYLTGKPRG</sequence>
<protein>
    <submittedName>
        <fullName evidence="2">ATP-dependent zinc protease</fullName>
    </submittedName>
</protein>
<feature type="domain" description="Retropepsin-like aspartic endopeptidase" evidence="1">
    <location>
        <begin position="13"/>
        <end position="149"/>
    </location>
</feature>
<dbReference type="GO" id="GO:0008233">
    <property type="term" value="F:peptidase activity"/>
    <property type="evidence" value="ECO:0007669"/>
    <property type="project" value="UniProtKB-KW"/>
</dbReference>
<accession>A0ABZ0Z0W3</accession>
<dbReference type="Pfam" id="PF05618">
    <property type="entry name" value="Zn_protease"/>
    <property type="match status" value="1"/>
</dbReference>
<reference evidence="2 3" key="1">
    <citation type="submission" date="2023-11" db="EMBL/GenBank/DDBJ databases">
        <title>MicrobeMod: A computational toolkit for identifying prokaryotic methylation and restriction-modification with nanopore sequencing.</title>
        <authorList>
            <person name="Crits-Christoph A."/>
            <person name="Kang S.C."/>
            <person name="Lee H."/>
            <person name="Ostrov N."/>
        </authorList>
    </citation>
    <scope>NUCLEOTIDE SEQUENCE [LARGE SCALE GENOMIC DNA]</scope>
    <source>
        <strain evidence="2 3">ATCC 49870</strain>
    </source>
</reference>
<evidence type="ECO:0000313" key="2">
    <source>
        <dbReference type="EMBL" id="WQH17015.1"/>
    </source>
</evidence>
<dbReference type="Proteomes" id="UP001327459">
    <property type="component" value="Chromosome"/>
</dbReference>
<dbReference type="GO" id="GO:0006508">
    <property type="term" value="P:proteolysis"/>
    <property type="evidence" value="ECO:0007669"/>
    <property type="project" value="UniProtKB-KW"/>
</dbReference>
<gene>
    <name evidence="2" type="ORF">SR882_03675</name>
</gene>
<name>A0ABZ0Z0W3_9GAMM</name>
<dbReference type="InterPro" id="IPR008503">
    <property type="entry name" value="Asp_endopeptidase"/>
</dbReference>
<proteinExistence type="predicted"/>
<keyword evidence="2" id="KW-0378">Hydrolase</keyword>
<evidence type="ECO:0000259" key="1">
    <source>
        <dbReference type="Pfam" id="PF05618"/>
    </source>
</evidence>
<keyword evidence="3" id="KW-1185">Reference proteome</keyword>
<dbReference type="InterPro" id="IPR021109">
    <property type="entry name" value="Peptidase_aspartic_dom_sf"/>
</dbReference>
<dbReference type="PANTHER" id="PTHR38037:SF1">
    <property type="entry name" value="ATP-DEPENDENT ZINC PROTEASE DOMAIN-CONTAINING PROTEIN-RELATED"/>
    <property type="match status" value="1"/>
</dbReference>
<dbReference type="EMBL" id="CP140153">
    <property type="protein sequence ID" value="WQH17015.1"/>
    <property type="molecule type" value="Genomic_DNA"/>
</dbReference>
<dbReference type="Gene3D" id="2.40.70.10">
    <property type="entry name" value="Acid Proteases"/>
    <property type="match status" value="1"/>
</dbReference>
<organism evidence="2 3">
    <name type="scientific">Guyparkeria halophila</name>
    <dbReference type="NCBI Taxonomy" id="47960"/>
    <lineage>
        <taxon>Bacteria</taxon>
        <taxon>Pseudomonadati</taxon>
        <taxon>Pseudomonadota</taxon>
        <taxon>Gammaproteobacteria</taxon>
        <taxon>Chromatiales</taxon>
        <taxon>Thioalkalibacteraceae</taxon>
        <taxon>Guyparkeria</taxon>
    </lineage>
</organism>
<dbReference type="PANTHER" id="PTHR38037">
    <property type="entry name" value="ZN_PROTEASE DOMAIN-CONTAINING PROTEIN"/>
    <property type="match status" value="1"/>
</dbReference>
<dbReference type="RefSeq" id="WP_322521998.1">
    <property type="nucleotide sequence ID" value="NZ_CP140153.1"/>
</dbReference>
<dbReference type="SUPFAM" id="SSF50630">
    <property type="entry name" value="Acid proteases"/>
    <property type="match status" value="1"/>
</dbReference>